<dbReference type="PANTHER" id="PTHR30469">
    <property type="entry name" value="MULTIDRUG RESISTANCE PROTEIN MDTA"/>
    <property type="match status" value="1"/>
</dbReference>
<feature type="signal peptide" evidence="1">
    <location>
        <begin position="1"/>
        <end position="24"/>
    </location>
</feature>
<dbReference type="Proteomes" id="UP000583266">
    <property type="component" value="Unassembled WGS sequence"/>
</dbReference>
<dbReference type="PROSITE" id="PS51257">
    <property type="entry name" value="PROKAR_LIPOPROTEIN"/>
    <property type="match status" value="1"/>
</dbReference>
<accession>A0A848GKN8</accession>
<evidence type="ECO:0000256" key="1">
    <source>
        <dbReference type="SAM" id="SignalP"/>
    </source>
</evidence>
<dbReference type="SUPFAM" id="SSF51230">
    <property type="entry name" value="Single hybrid motif"/>
    <property type="match status" value="1"/>
</dbReference>
<dbReference type="EMBL" id="JABBGC010000002">
    <property type="protein sequence ID" value="NML39175.1"/>
    <property type="molecule type" value="Genomic_DNA"/>
</dbReference>
<feature type="chain" id="PRO_5032500230" evidence="1">
    <location>
        <begin position="25"/>
        <end position="309"/>
    </location>
</feature>
<evidence type="ECO:0000313" key="2">
    <source>
        <dbReference type="EMBL" id="NML39175.1"/>
    </source>
</evidence>
<organism evidence="2 3">
    <name type="scientific">Chitinophaga fulva</name>
    <dbReference type="NCBI Taxonomy" id="2728842"/>
    <lineage>
        <taxon>Bacteria</taxon>
        <taxon>Pseudomonadati</taxon>
        <taxon>Bacteroidota</taxon>
        <taxon>Chitinophagia</taxon>
        <taxon>Chitinophagales</taxon>
        <taxon>Chitinophagaceae</taxon>
        <taxon>Chitinophaga</taxon>
    </lineage>
</organism>
<dbReference type="GO" id="GO:1990281">
    <property type="term" value="C:efflux pump complex"/>
    <property type="evidence" value="ECO:0007669"/>
    <property type="project" value="TreeGrafter"/>
</dbReference>
<dbReference type="RefSeq" id="WP_169226279.1">
    <property type="nucleotide sequence ID" value="NZ_JABBGC010000002.1"/>
</dbReference>
<protein>
    <submittedName>
        <fullName evidence="2">HlyD family efflux transporter periplasmic adaptor subunit</fullName>
    </submittedName>
</protein>
<dbReference type="Gene3D" id="2.40.420.20">
    <property type="match status" value="1"/>
</dbReference>
<proteinExistence type="predicted"/>
<keyword evidence="1" id="KW-0732">Signal</keyword>
<dbReference type="AlphaFoldDB" id="A0A848GKN8"/>
<dbReference type="Gene3D" id="2.40.50.100">
    <property type="match status" value="1"/>
</dbReference>
<name>A0A848GKN8_9BACT</name>
<keyword evidence="3" id="KW-1185">Reference proteome</keyword>
<sequence length="309" mass="33141">MKLLSLLSTTWVLLATACSHTAPASEEQATPMGTPVTVASPERGTMEDAVELNATAAFLLKTNVKAVANGFLQTSNIKIGQHVSRGQVLFLLKTKEAENLGNIVNKLDSSFRFTGIIPVKATGNGYITQLATQAGTYVQDGEQLATISDDNSFAFILNLPYELTSLIPANRSVTVALPDGQKLPGVLEAPLPTVDSIAQTQNYVIRVAPGKLIPENLIAKVRLVKSTKANTVFVPRESVLSNESQSEYWIMKMKDSTTAVKVIIQKGLETGNRIEVLSPVLTTQDKVLTSGNYGLSDTATVTVVNKQPV</sequence>
<dbReference type="GO" id="GO:0015562">
    <property type="term" value="F:efflux transmembrane transporter activity"/>
    <property type="evidence" value="ECO:0007669"/>
    <property type="project" value="TreeGrafter"/>
</dbReference>
<dbReference type="PANTHER" id="PTHR30469:SF15">
    <property type="entry name" value="HLYD FAMILY OF SECRETION PROTEINS"/>
    <property type="match status" value="1"/>
</dbReference>
<dbReference type="InterPro" id="IPR011053">
    <property type="entry name" value="Single_hybrid_motif"/>
</dbReference>
<gene>
    <name evidence="2" type="ORF">HHL17_18390</name>
</gene>
<evidence type="ECO:0000313" key="3">
    <source>
        <dbReference type="Proteomes" id="UP000583266"/>
    </source>
</evidence>
<reference evidence="2 3" key="1">
    <citation type="submission" date="2020-04" db="EMBL/GenBank/DDBJ databases">
        <title>Chitinophaga sp. G-6-1-13 sp. nov., isolated from soil.</title>
        <authorList>
            <person name="Dahal R.H."/>
            <person name="Chaudhary D.K."/>
        </authorList>
    </citation>
    <scope>NUCLEOTIDE SEQUENCE [LARGE SCALE GENOMIC DNA]</scope>
    <source>
        <strain evidence="2 3">G-6-1-13</strain>
    </source>
</reference>
<comment type="caution">
    <text evidence="2">The sequence shown here is derived from an EMBL/GenBank/DDBJ whole genome shotgun (WGS) entry which is preliminary data.</text>
</comment>